<evidence type="ECO:0000313" key="7">
    <source>
        <dbReference type="Proteomes" id="UP001177023"/>
    </source>
</evidence>
<dbReference type="Pfam" id="PF01060">
    <property type="entry name" value="TTR-52"/>
    <property type="match status" value="1"/>
</dbReference>
<dbReference type="GO" id="GO:0005576">
    <property type="term" value="C:extracellular region"/>
    <property type="evidence" value="ECO:0007669"/>
    <property type="project" value="UniProtKB-SubCell"/>
</dbReference>
<dbReference type="InterPro" id="IPR038479">
    <property type="entry name" value="Transthyretin-like_sf"/>
</dbReference>
<comment type="subcellular location">
    <subcellularLocation>
        <location evidence="1">Secreted</location>
    </subcellularLocation>
</comment>
<comment type="similarity">
    <text evidence="2">Belongs to the nematode transthyretin-like family.</text>
</comment>
<evidence type="ECO:0000256" key="1">
    <source>
        <dbReference type="ARBA" id="ARBA00004613"/>
    </source>
</evidence>
<dbReference type="EMBL" id="CATQJA010002702">
    <property type="protein sequence ID" value="CAJ0585083.1"/>
    <property type="molecule type" value="Genomic_DNA"/>
</dbReference>
<feature type="signal peptide" evidence="5">
    <location>
        <begin position="1"/>
        <end position="20"/>
    </location>
</feature>
<dbReference type="AlphaFoldDB" id="A0AA36DC76"/>
<gene>
    <name evidence="6" type="ORF">MSPICULIGERA_LOCUS23115</name>
</gene>
<dbReference type="PANTHER" id="PTHR21700">
    <property type="entry name" value="TRANSTHYRETIN-LIKE FAMILY PROTEIN-RELATED"/>
    <property type="match status" value="1"/>
</dbReference>
<evidence type="ECO:0000256" key="2">
    <source>
        <dbReference type="ARBA" id="ARBA00010112"/>
    </source>
</evidence>
<evidence type="ECO:0000256" key="5">
    <source>
        <dbReference type="SAM" id="SignalP"/>
    </source>
</evidence>
<keyword evidence="7" id="KW-1185">Reference proteome</keyword>
<feature type="chain" id="PRO_5041402917" description="Transthyretin-like family protein" evidence="5">
    <location>
        <begin position="21"/>
        <end position="151"/>
    </location>
</feature>
<name>A0AA36DC76_9BILA</name>
<dbReference type="InterPro" id="IPR001534">
    <property type="entry name" value="Transthyretin-like"/>
</dbReference>
<dbReference type="PANTHER" id="PTHR21700:SF3">
    <property type="entry name" value="TRANSTHYRETIN-LIKE PROTEIN 5"/>
    <property type="match status" value="1"/>
</dbReference>
<sequence length="151" mass="16937">MASFGLMVAIYMVNLPSVISNWLPDVMPPIIAPKYQYSIKGQFKCNGAPMNGLDVKVYEEDPVEDDFLGSDRTGSDGRFALSGEDYEVPTPGDSVKFYVWVVHGCVPKTPGNTGCPAEFKYTIPWQYYNGKLFDLGTVELWNNKVNKYDCR</sequence>
<evidence type="ECO:0000313" key="6">
    <source>
        <dbReference type="EMBL" id="CAJ0585083.1"/>
    </source>
</evidence>
<keyword evidence="3" id="KW-0964">Secreted</keyword>
<evidence type="ECO:0000256" key="4">
    <source>
        <dbReference type="ARBA" id="ARBA00022729"/>
    </source>
</evidence>
<evidence type="ECO:0008006" key="8">
    <source>
        <dbReference type="Google" id="ProtNLM"/>
    </source>
</evidence>
<evidence type="ECO:0000256" key="3">
    <source>
        <dbReference type="ARBA" id="ARBA00022525"/>
    </source>
</evidence>
<dbReference type="Gene3D" id="2.60.40.3330">
    <property type="match status" value="1"/>
</dbReference>
<comment type="caution">
    <text evidence="6">The sequence shown here is derived from an EMBL/GenBank/DDBJ whole genome shotgun (WGS) entry which is preliminary data.</text>
</comment>
<dbReference type="GO" id="GO:0009986">
    <property type="term" value="C:cell surface"/>
    <property type="evidence" value="ECO:0007669"/>
    <property type="project" value="InterPro"/>
</dbReference>
<feature type="non-terminal residue" evidence="6">
    <location>
        <position position="151"/>
    </location>
</feature>
<protein>
    <recommendedName>
        <fullName evidence="8">Transthyretin-like family protein</fullName>
    </recommendedName>
</protein>
<accession>A0AA36DC76</accession>
<keyword evidence="4 5" id="KW-0732">Signal</keyword>
<proteinExistence type="inferred from homology"/>
<dbReference type="Proteomes" id="UP001177023">
    <property type="component" value="Unassembled WGS sequence"/>
</dbReference>
<organism evidence="6 7">
    <name type="scientific">Mesorhabditis spiculigera</name>
    <dbReference type="NCBI Taxonomy" id="96644"/>
    <lineage>
        <taxon>Eukaryota</taxon>
        <taxon>Metazoa</taxon>
        <taxon>Ecdysozoa</taxon>
        <taxon>Nematoda</taxon>
        <taxon>Chromadorea</taxon>
        <taxon>Rhabditida</taxon>
        <taxon>Rhabditina</taxon>
        <taxon>Rhabditomorpha</taxon>
        <taxon>Rhabditoidea</taxon>
        <taxon>Rhabditidae</taxon>
        <taxon>Mesorhabditinae</taxon>
        <taxon>Mesorhabditis</taxon>
    </lineage>
</organism>
<reference evidence="6" key="1">
    <citation type="submission" date="2023-06" db="EMBL/GenBank/DDBJ databases">
        <authorList>
            <person name="Delattre M."/>
        </authorList>
    </citation>
    <scope>NUCLEOTIDE SEQUENCE</scope>
    <source>
        <strain evidence="6">AF72</strain>
    </source>
</reference>